<dbReference type="PANTHER" id="PTHR34979">
    <property type="entry name" value="INNER MEMBRANE PROTEIN YGAZ"/>
    <property type="match status" value="1"/>
</dbReference>
<keyword evidence="10" id="KW-1185">Reference proteome</keyword>
<evidence type="ECO:0000256" key="6">
    <source>
        <dbReference type="ARBA" id="ARBA00022989"/>
    </source>
</evidence>
<keyword evidence="7 8" id="KW-0472">Membrane</keyword>
<feature type="transmembrane region" description="Helical" evidence="8">
    <location>
        <begin position="154"/>
        <end position="172"/>
    </location>
</feature>
<comment type="similarity">
    <text evidence="2">Belongs to the AzlC family.</text>
</comment>
<evidence type="ECO:0000313" key="9">
    <source>
        <dbReference type="EMBL" id="MFD2839369.1"/>
    </source>
</evidence>
<dbReference type="PANTHER" id="PTHR34979:SF1">
    <property type="entry name" value="INNER MEMBRANE PROTEIN YGAZ"/>
    <property type="match status" value="1"/>
</dbReference>
<evidence type="ECO:0000256" key="8">
    <source>
        <dbReference type="SAM" id="Phobius"/>
    </source>
</evidence>
<dbReference type="EMBL" id="JBHUOP010000001">
    <property type="protein sequence ID" value="MFD2839369.1"/>
    <property type="molecule type" value="Genomic_DNA"/>
</dbReference>
<dbReference type="InterPro" id="IPR011606">
    <property type="entry name" value="Brnchd-chn_aa_trnsp_permease"/>
</dbReference>
<evidence type="ECO:0000256" key="7">
    <source>
        <dbReference type="ARBA" id="ARBA00023136"/>
    </source>
</evidence>
<comment type="subcellular location">
    <subcellularLocation>
        <location evidence="1">Cell membrane</location>
        <topology evidence="1">Multi-pass membrane protein</topology>
    </subcellularLocation>
</comment>
<feature type="transmembrane region" description="Helical" evidence="8">
    <location>
        <begin position="125"/>
        <end position="148"/>
    </location>
</feature>
<gene>
    <name evidence="9" type="ORF">ACFSYH_02125</name>
</gene>
<dbReference type="Proteomes" id="UP001597391">
    <property type="component" value="Unassembled WGS sequence"/>
</dbReference>
<reference evidence="10" key="1">
    <citation type="journal article" date="2019" name="Int. J. Syst. Evol. Microbiol.">
        <title>The Global Catalogue of Microorganisms (GCM) 10K type strain sequencing project: providing services to taxonomists for standard genome sequencing and annotation.</title>
        <authorList>
            <consortium name="The Broad Institute Genomics Platform"/>
            <consortium name="The Broad Institute Genome Sequencing Center for Infectious Disease"/>
            <person name="Wu L."/>
            <person name="Ma J."/>
        </authorList>
    </citation>
    <scope>NUCLEOTIDE SEQUENCE [LARGE SCALE GENOMIC DNA]</scope>
    <source>
        <strain evidence="10">KCTC 33576</strain>
    </source>
</reference>
<evidence type="ECO:0000256" key="1">
    <source>
        <dbReference type="ARBA" id="ARBA00004651"/>
    </source>
</evidence>
<dbReference type="Pfam" id="PF03591">
    <property type="entry name" value="AzlC"/>
    <property type="match status" value="1"/>
</dbReference>
<keyword evidence="3" id="KW-0813">Transport</keyword>
<evidence type="ECO:0000256" key="3">
    <source>
        <dbReference type="ARBA" id="ARBA00022448"/>
    </source>
</evidence>
<evidence type="ECO:0000256" key="5">
    <source>
        <dbReference type="ARBA" id="ARBA00022692"/>
    </source>
</evidence>
<keyword evidence="5 8" id="KW-0812">Transmembrane</keyword>
<evidence type="ECO:0000313" key="10">
    <source>
        <dbReference type="Proteomes" id="UP001597391"/>
    </source>
</evidence>
<organism evidence="9 10">
    <name type="scientific">Populibacterium corticicola</name>
    <dbReference type="NCBI Taxonomy" id="1812826"/>
    <lineage>
        <taxon>Bacteria</taxon>
        <taxon>Bacillati</taxon>
        <taxon>Actinomycetota</taxon>
        <taxon>Actinomycetes</taxon>
        <taxon>Micrococcales</taxon>
        <taxon>Jonesiaceae</taxon>
        <taxon>Populibacterium</taxon>
    </lineage>
</organism>
<evidence type="ECO:0000256" key="2">
    <source>
        <dbReference type="ARBA" id="ARBA00010735"/>
    </source>
</evidence>
<comment type="caution">
    <text evidence="9">The sequence shown here is derived from an EMBL/GenBank/DDBJ whole genome shotgun (WGS) entry which is preliminary data.</text>
</comment>
<name>A0ABW5XD96_9MICO</name>
<accession>A0ABW5XD96</accession>
<keyword evidence="4" id="KW-1003">Cell membrane</keyword>
<proteinExistence type="inferred from homology"/>
<evidence type="ECO:0000256" key="4">
    <source>
        <dbReference type="ARBA" id="ARBA00022475"/>
    </source>
</evidence>
<feature type="transmembrane region" description="Helical" evidence="8">
    <location>
        <begin position="54"/>
        <end position="78"/>
    </location>
</feature>
<sequence length="235" mass="24056">MRDRFTPAVVTSLSLSFATGLYGISFGALAVASGLNTWQAMVLSLVMFSGGSQFAFIGVIATGGTGAAATAAASLLFVRNGIYGAQMNALIGPGGVRKYVAAQVTIDESAGMASLQSDPAEQRRAFWVTGLAILLLWNLFTFVGTQLGATLDPAAWGLDGAAVAAFAALLWPRLKTRDHAAIAVLGALVTVLLIPIVPAGVPIIIAAGVSAVAGWRLASRHLSGRASKPEEGTES</sequence>
<protein>
    <submittedName>
        <fullName evidence="9">AzlC family ABC transporter permease</fullName>
    </submittedName>
</protein>
<dbReference type="RefSeq" id="WP_377464831.1">
    <property type="nucleotide sequence ID" value="NZ_JBHUOP010000001.1"/>
</dbReference>
<feature type="transmembrane region" description="Helical" evidence="8">
    <location>
        <begin position="179"/>
        <end position="197"/>
    </location>
</feature>
<keyword evidence="6 8" id="KW-1133">Transmembrane helix</keyword>